<reference evidence="1 2" key="1">
    <citation type="journal article" date="2017" name="Int. J. Syst. Evol. Microbiol.">
        <title>Brenneria populi subsp. brevivirga subsp. nov. isolated from symptomatic bark of Populus x euramericana canker, and description of Brenneria populi subsp. populi subsp. nov.</title>
        <authorList>
            <person name="Zheng M.H."/>
            <person name="Piao C.G."/>
            <person name="Xue H."/>
            <person name="Guo M.W."/>
            <person name="Li Y."/>
        </authorList>
    </citation>
    <scope>NUCLEOTIDE SEQUENCE [LARGE SCALE GENOMIC DNA]</scope>
    <source>
        <strain evidence="1 2">D9-5</strain>
    </source>
</reference>
<name>A0ABU6JWJ4_9GAMM</name>
<evidence type="ECO:0000313" key="2">
    <source>
        <dbReference type="Proteomes" id="UP001309705"/>
    </source>
</evidence>
<evidence type="ECO:0000313" key="1">
    <source>
        <dbReference type="EMBL" id="MEC5345173.1"/>
    </source>
</evidence>
<dbReference type="EMBL" id="JAYWTM010000042">
    <property type="protein sequence ID" value="MEC5345173.1"/>
    <property type="molecule type" value="Genomic_DNA"/>
</dbReference>
<feature type="non-terminal residue" evidence="1">
    <location>
        <position position="1"/>
    </location>
</feature>
<gene>
    <name evidence="1" type="ORF">VSX58_21525</name>
</gene>
<proteinExistence type="predicted"/>
<accession>A0ABU6JWJ4</accession>
<protein>
    <submittedName>
        <fullName evidence="1">Uncharacterized protein</fullName>
    </submittedName>
</protein>
<sequence length="72" mass="7409">GDWAQIEATGGNSVIAAASSVEYIVIGEGGCAAVPYHDGEKIRFAIAYAGENGIKSGVKYSVNDAGEFVEVE</sequence>
<comment type="caution">
    <text evidence="1">The sequence shown here is derived from an EMBL/GenBank/DDBJ whole genome shotgun (WGS) entry which is preliminary data.</text>
</comment>
<keyword evidence="2" id="KW-1185">Reference proteome</keyword>
<dbReference type="Proteomes" id="UP001309705">
    <property type="component" value="Unassembled WGS sequence"/>
</dbReference>
<organism evidence="1 2">
    <name type="scientific">Brenneria populi</name>
    <dbReference type="NCBI Taxonomy" id="1505588"/>
    <lineage>
        <taxon>Bacteria</taxon>
        <taxon>Pseudomonadati</taxon>
        <taxon>Pseudomonadota</taxon>
        <taxon>Gammaproteobacteria</taxon>
        <taxon>Enterobacterales</taxon>
        <taxon>Pectobacteriaceae</taxon>
        <taxon>Brenneria</taxon>
    </lineage>
</organism>